<keyword evidence="1" id="KW-1133">Transmembrane helix</keyword>
<keyword evidence="3" id="KW-1185">Reference proteome</keyword>
<feature type="transmembrane region" description="Helical" evidence="1">
    <location>
        <begin position="40"/>
        <end position="64"/>
    </location>
</feature>
<dbReference type="EMBL" id="JBHSAY010000009">
    <property type="protein sequence ID" value="MFC4132228.1"/>
    <property type="molecule type" value="Genomic_DNA"/>
</dbReference>
<organism evidence="2 3">
    <name type="scientific">Hamadaea flava</name>
    <dbReference type="NCBI Taxonomy" id="1742688"/>
    <lineage>
        <taxon>Bacteria</taxon>
        <taxon>Bacillati</taxon>
        <taxon>Actinomycetota</taxon>
        <taxon>Actinomycetes</taxon>
        <taxon>Micromonosporales</taxon>
        <taxon>Micromonosporaceae</taxon>
        <taxon>Hamadaea</taxon>
    </lineage>
</organism>
<dbReference type="Proteomes" id="UP001595816">
    <property type="component" value="Unassembled WGS sequence"/>
</dbReference>
<name>A0ABV8LPG3_9ACTN</name>
<proteinExistence type="predicted"/>
<gene>
    <name evidence="2" type="ORF">ACFOZ4_16610</name>
</gene>
<evidence type="ECO:0000313" key="2">
    <source>
        <dbReference type="EMBL" id="MFC4132228.1"/>
    </source>
</evidence>
<keyword evidence="1" id="KW-0812">Transmembrane</keyword>
<evidence type="ECO:0000313" key="3">
    <source>
        <dbReference type="Proteomes" id="UP001595816"/>
    </source>
</evidence>
<evidence type="ECO:0000256" key="1">
    <source>
        <dbReference type="SAM" id="Phobius"/>
    </source>
</evidence>
<dbReference type="RefSeq" id="WP_253753633.1">
    <property type="nucleotide sequence ID" value="NZ_JAMZDZ010000001.1"/>
</dbReference>
<dbReference type="NCBIfam" id="NF038083">
    <property type="entry name" value="CU044_5270_fam"/>
    <property type="match status" value="1"/>
</dbReference>
<dbReference type="InterPro" id="IPR047789">
    <property type="entry name" value="CU044_5270-like"/>
</dbReference>
<keyword evidence="1" id="KW-0472">Membrane</keyword>
<comment type="caution">
    <text evidence="2">The sequence shown here is derived from an EMBL/GenBank/DDBJ whole genome shotgun (WGS) entry which is preliminary data.</text>
</comment>
<reference evidence="3" key="1">
    <citation type="journal article" date="2019" name="Int. J. Syst. Evol. Microbiol.">
        <title>The Global Catalogue of Microorganisms (GCM) 10K type strain sequencing project: providing services to taxonomists for standard genome sequencing and annotation.</title>
        <authorList>
            <consortium name="The Broad Institute Genomics Platform"/>
            <consortium name="The Broad Institute Genome Sequencing Center for Infectious Disease"/>
            <person name="Wu L."/>
            <person name="Ma J."/>
        </authorList>
    </citation>
    <scope>NUCLEOTIDE SEQUENCE [LARGE SCALE GENOMIC DNA]</scope>
    <source>
        <strain evidence="3">CGMCC 4.7289</strain>
    </source>
</reference>
<sequence>MDEIEIVKRVFAEPAPTPSALADGRQRMIRGIRGRRPRRAPLRVAVLALGAAAVVAVVAVGGIGSGDPSRQQAPQLSAAQQVLTNAAWTAEGLPALTPEPNQWIHYRYAGYDPKSKDPVYRGEAWQRLDGRQDASVVGGRIVVVSGPAGSEPEVYTPLGAWQRLAGLPTEPAAMVTALGDQPDLSSNTTGSPGERAFANAGVLLWNSPLGAPPSVQAALYRALATLPGIRVDTATDVVGEPAVGLSLPGTPEILFDPATYRYLGERVVSDGVRKQRPQPPAGLSADKRAAWQQWADDPANQQVPAAGSLVSSRLRLIVTLVDEPGSR</sequence>
<protein>
    <submittedName>
        <fullName evidence="2">CU044_5270 family protein</fullName>
    </submittedName>
</protein>
<accession>A0ABV8LPG3</accession>